<evidence type="ECO:0000256" key="1">
    <source>
        <dbReference type="SAM" id="Phobius"/>
    </source>
</evidence>
<sequence>MTHPLITFLKTPMAAPETRTLRRMRRLWMALCWSLALTVLLLPVLKLLLGSWAALPALLLTIAAVLHGLVYFRAKGRADDAFGREARP</sequence>
<dbReference type="STRING" id="428990.SAMN06295987_107120"/>
<evidence type="ECO:0000313" key="3">
    <source>
        <dbReference type="Proteomes" id="UP000190989"/>
    </source>
</evidence>
<gene>
    <name evidence="2" type="ORF">SAMN06295987_107120</name>
</gene>
<name>A0A1U6IJ76_9SPHN</name>
<dbReference type="Proteomes" id="UP000190989">
    <property type="component" value="Unassembled WGS sequence"/>
</dbReference>
<keyword evidence="1" id="KW-1133">Transmembrane helix</keyword>
<protein>
    <submittedName>
        <fullName evidence="2">Uncharacterized protein</fullName>
    </submittedName>
</protein>
<feature type="transmembrane region" description="Helical" evidence="1">
    <location>
        <begin position="51"/>
        <end position="72"/>
    </location>
</feature>
<proteinExistence type="predicted"/>
<keyword evidence="1" id="KW-0472">Membrane</keyword>
<dbReference type="AlphaFoldDB" id="A0A1U6IJ76"/>
<feature type="transmembrane region" description="Helical" evidence="1">
    <location>
        <begin position="27"/>
        <end position="45"/>
    </location>
</feature>
<accession>A0A1U6IJ76</accession>
<dbReference type="RefSeq" id="WP_079731472.1">
    <property type="nucleotide sequence ID" value="NZ_FVZE01000007.1"/>
</dbReference>
<keyword evidence="3" id="KW-1185">Reference proteome</keyword>
<evidence type="ECO:0000313" key="2">
    <source>
        <dbReference type="EMBL" id="SLK08088.1"/>
    </source>
</evidence>
<reference evidence="3" key="1">
    <citation type="submission" date="2017-02" db="EMBL/GenBank/DDBJ databases">
        <authorList>
            <person name="Varghese N."/>
            <person name="Submissions S."/>
        </authorList>
    </citation>
    <scope>NUCLEOTIDE SEQUENCE [LARGE SCALE GENOMIC DNA]</scope>
    <source>
        <strain evidence="3">SM117</strain>
    </source>
</reference>
<dbReference type="EMBL" id="FVZE01000007">
    <property type="protein sequence ID" value="SLK08088.1"/>
    <property type="molecule type" value="Genomic_DNA"/>
</dbReference>
<keyword evidence="1" id="KW-0812">Transmembrane</keyword>
<organism evidence="2 3">
    <name type="scientific">Novosphingobium mathurense</name>
    <dbReference type="NCBI Taxonomy" id="428990"/>
    <lineage>
        <taxon>Bacteria</taxon>
        <taxon>Pseudomonadati</taxon>
        <taxon>Pseudomonadota</taxon>
        <taxon>Alphaproteobacteria</taxon>
        <taxon>Sphingomonadales</taxon>
        <taxon>Sphingomonadaceae</taxon>
        <taxon>Novosphingobium</taxon>
    </lineage>
</organism>